<evidence type="ECO:0000313" key="3">
    <source>
        <dbReference type="Proteomes" id="UP001194468"/>
    </source>
</evidence>
<proteinExistence type="predicted"/>
<reference evidence="2" key="2">
    <citation type="journal article" date="2020" name="Nat. Commun.">
        <title>Large-scale genome sequencing of mycorrhizal fungi provides insights into the early evolution of symbiotic traits.</title>
        <authorList>
            <person name="Miyauchi S."/>
            <person name="Kiss E."/>
            <person name="Kuo A."/>
            <person name="Drula E."/>
            <person name="Kohler A."/>
            <person name="Sanchez-Garcia M."/>
            <person name="Morin E."/>
            <person name="Andreopoulos B."/>
            <person name="Barry K.W."/>
            <person name="Bonito G."/>
            <person name="Buee M."/>
            <person name="Carver A."/>
            <person name="Chen C."/>
            <person name="Cichocki N."/>
            <person name="Clum A."/>
            <person name="Culley D."/>
            <person name="Crous P.W."/>
            <person name="Fauchery L."/>
            <person name="Girlanda M."/>
            <person name="Hayes R.D."/>
            <person name="Keri Z."/>
            <person name="LaButti K."/>
            <person name="Lipzen A."/>
            <person name="Lombard V."/>
            <person name="Magnuson J."/>
            <person name="Maillard F."/>
            <person name="Murat C."/>
            <person name="Nolan M."/>
            <person name="Ohm R.A."/>
            <person name="Pangilinan J."/>
            <person name="Pereira M.F."/>
            <person name="Perotto S."/>
            <person name="Peter M."/>
            <person name="Pfister S."/>
            <person name="Riley R."/>
            <person name="Sitrit Y."/>
            <person name="Stielow J.B."/>
            <person name="Szollosi G."/>
            <person name="Zifcakova L."/>
            <person name="Stursova M."/>
            <person name="Spatafora J.W."/>
            <person name="Tedersoo L."/>
            <person name="Vaario L.M."/>
            <person name="Yamada A."/>
            <person name="Yan M."/>
            <person name="Wang P."/>
            <person name="Xu J."/>
            <person name="Bruns T."/>
            <person name="Baldrian P."/>
            <person name="Vilgalys R."/>
            <person name="Dunand C."/>
            <person name="Henrissat B."/>
            <person name="Grigoriev I.V."/>
            <person name="Hibbett D."/>
            <person name="Nagy L.G."/>
            <person name="Martin F.M."/>
        </authorList>
    </citation>
    <scope>NUCLEOTIDE SEQUENCE</scope>
    <source>
        <strain evidence="2">BED1</strain>
    </source>
</reference>
<comment type="caution">
    <text evidence="2">The sequence shown here is derived from an EMBL/GenBank/DDBJ whole genome shotgun (WGS) entry which is preliminary data.</text>
</comment>
<evidence type="ECO:0000256" key="1">
    <source>
        <dbReference type="SAM" id="MobiDB-lite"/>
    </source>
</evidence>
<dbReference type="AlphaFoldDB" id="A0AAD4C0K5"/>
<feature type="compositionally biased region" description="Polar residues" evidence="1">
    <location>
        <begin position="65"/>
        <end position="75"/>
    </location>
</feature>
<reference evidence="2" key="1">
    <citation type="submission" date="2019-10" db="EMBL/GenBank/DDBJ databases">
        <authorList>
            <consortium name="DOE Joint Genome Institute"/>
            <person name="Kuo A."/>
            <person name="Miyauchi S."/>
            <person name="Kiss E."/>
            <person name="Drula E."/>
            <person name="Kohler A."/>
            <person name="Sanchez-Garcia M."/>
            <person name="Andreopoulos B."/>
            <person name="Barry K.W."/>
            <person name="Bonito G."/>
            <person name="Buee M."/>
            <person name="Carver A."/>
            <person name="Chen C."/>
            <person name="Cichocki N."/>
            <person name="Clum A."/>
            <person name="Culley D."/>
            <person name="Crous P.W."/>
            <person name="Fauchery L."/>
            <person name="Girlanda M."/>
            <person name="Hayes R."/>
            <person name="Keri Z."/>
            <person name="LaButti K."/>
            <person name="Lipzen A."/>
            <person name="Lombard V."/>
            <person name="Magnuson J."/>
            <person name="Maillard F."/>
            <person name="Morin E."/>
            <person name="Murat C."/>
            <person name="Nolan M."/>
            <person name="Ohm R."/>
            <person name="Pangilinan J."/>
            <person name="Pereira M."/>
            <person name="Perotto S."/>
            <person name="Peter M."/>
            <person name="Riley R."/>
            <person name="Sitrit Y."/>
            <person name="Stielow B."/>
            <person name="Szollosi G."/>
            <person name="Zifcakova L."/>
            <person name="Stursova M."/>
            <person name="Spatafora J.W."/>
            <person name="Tedersoo L."/>
            <person name="Vaario L.-M."/>
            <person name="Yamada A."/>
            <person name="Yan M."/>
            <person name="Wang P."/>
            <person name="Xu J."/>
            <person name="Bruns T."/>
            <person name="Baldrian P."/>
            <person name="Vilgalys R."/>
            <person name="Henrissat B."/>
            <person name="Grigoriev I.V."/>
            <person name="Hibbett D."/>
            <person name="Nagy L.G."/>
            <person name="Martin F.M."/>
        </authorList>
    </citation>
    <scope>NUCLEOTIDE SEQUENCE</scope>
    <source>
        <strain evidence="2">BED1</strain>
    </source>
</reference>
<keyword evidence="3" id="KW-1185">Reference proteome</keyword>
<gene>
    <name evidence="2" type="ORF">L210DRAFT_3531360</name>
</gene>
<accession>A0AAD4C0K5</accession>
<feature type="region of interest" description="Disordered" evidence="1">
    <location>
        <begin position="36"/>
        <end position="75"/>
    </location>
</feature>
<dbReference type="Proteomes" id="UP001194468">
    <property type="component" value="Unassembled WGS sequence"/>
</dbReference>
<protein>
    <submittedName>
        <fullName evidence="2">Uncharacterized protein</fullName>
    </submittedName>
</protein>
<evidence type="ECO:0000313" key="2">
    <source>
        <dbReference type="EMBL" id="KAF8444904.1"/>
    </source>
</evidence>
<dbReference type="EMBL" id="WHUW01000006">
    <property type="protein sequence ID" value="KAF8444904.1"/>
    <property type="molecule type" value="Genomic_DNA"/>
</dbReference>
<name>A0AAD4C0K5_BOLED</name>
<organism evidence="2 3">
    <name type="scientific">Boletus edulis BED1</name>
    <dbReference type="NCBI Taxonomy" id="1328754"/>
    <lineage>
        <taxon>Eukaryota</taxon>
        <taxon>Fungi</taxon>
        <taxon>Dikarya</taxon>
        <taxon>Basidiomycota</taxon>
        <taxon>Agaricomycotina</taxon>
        <taxon>Agaricomycetes</taxon>
        <taxon>Agaricomycetidae</taxon>
        <taxon>Boletales</taxon>
        <taxon>Boletineae</taxon>
        <taxon>Boletaceae</taxon>
        <taxon>Boletoideae</taxon>
        <taxon>Boletus</taxon>
    </lineage>
</organism>
<sequence length="75" mass="8379">MPISSFVARTRLPTLASSHSRTMAFTFTIRLPSPRNHIPYSTPSARTPPEVLRPRPSRPHPTMIGNASNRSLSRL</sequence>